<evidence type="ECO:0000313" key="2">
    <source>
        <dbReference type="EMBL" id="GAG39671.1"/>
    </source>
</evidence>
<protein>
    <recommendedName>
        <fullName evidence="1">Exonuclease domain-containing protein</fullName>
    </recommendedName>
</protein>
<dbReference type="InterPro" id="IPR013520">
    <property type="entry name" value="Ribonucl_H"/>
</dbReference>
<feature type="domain" description="Exonuclease" evidence="1">
    <location>
        <begin position="17"/>
        <end position="51"/>
    </location>
</feature>
<dbReference type="Pfam" id="PF00929">
    <property type="entry name" value="RNase_T"/>
    <property type="match status" value="1"/>
</dbReference>
<reference evidence="2" key="1">
    <citation type="journal article" date="2014" name="Front. Microbiol.">
        <title>High frequency of phylogenetically diverse reductive dehalogenase-homologous genes in deep subseafloor sedimentary metagenomes.</title>
        <authorList>
            <person name="Kawai M."/>
            <person name="Futagami T."/>
            <person name="Toyoda A."/>
            <person name="Takaki Y."/>
            <person name="Nishi S."/>
            <person name="Hori S."/>
            <person name="Arai W."/>
            <person name="Tsubouchi T."/>
            <person name="Morono Y."/>
            <person name="Uchiyama I."/>
            <person name="Ito T."/>
            <person name="Fujiyama A."/>
            <person name="Inagaki F."/>
            <person name="Takami H."/>
        </authorList>
    </citation>
    <scope>NUCLEOTIDE SEQUENCE</scope>
    <source>
        <strain evidence="2">Expedition CK06-06</strain>
    </source>
</reference>
<name>X0YSL0_9ZZZZ</name>
<feature type="non-terminal residue" evidence="2">
    <location>
        <position position="160"/>
    </location>
</feature>
<evidence type="ECO:0000259" key="1">
    <source>
        <dbReference type="Pfam" id="PF00929"/>
    </source>
</evidence>
<comment type="caution">
    <text evidence="2">The sequence shown here is derived from an EMBL/GenBank/DDBJ whole genome shotgun (WGS) entry which is preliminary data.</text>
</comment>
<dbReference type="InterPro" id="IPR036397">
    <property type="entry name" value="RNaseH_sf"/>
</dbReference>
<organism evidence="2">
    <name type="scientific">marine sediment metagenome</name>
    <dbReference type="NCBI Taxonomy" id="412755"/>
    <lineage>
        <taxon>unclassified sequences</taxon>
        <taxon>metagenomes</taxon>
        <taxon>ecological metagenomes</taxon>
    </lineage>
</organism>
<dbReference type="EMBL" id="BARS01043445">
    <property type="protein sequence ID" value="GAG39671.1"/>
    <property type="molecule type" value="Genomic_DNA"/>
</dbReference>
<dbReference type="GO" id="GO:0003676">
    <property type="term" value="F:nucleic acid binding"/>
    <property type="evidence" value="ECO:0007669"/>
    <property type="project" value="InterPro"/>
</dbReference>
<dbReference type="AlphaFoldDB" id="X0YSL0"/>
<dbReference type="SUPFAM" id="SSF53098">
    <property type="entry name" value="Ribonuclease H-like"/>
    <property type="match status" value="1"/>
</dbReference>
<sequence>MKTYNSLVHLNGNLMAAIDFETTGLEGGYHEIIQIGIVPLNADLRPNTDLRPFYHNLAPKFPERSQAGAGQVHGLNLEDLMLHSPSSERVADLLVDWWHSLDLPESKTLVPLGFNWEFETSHGRAWLGDALFNQLFHGHARDGMRLAISLNDRAAFAGEP</sequence>
<dbReference type="InterPro" id="IPR012337">
    <property type="entry name" value="RNaseH-like_sf"/>
</dbReference>
<accession>X0YSL0</accession>
<gene>
    <name evidence="2" type="ORF">S01H1_65773</name>
</gene>
<proteinExistence type="predicted"/>
<dbReference type="Gene3D" id="3.30.420.10">
    <property type="entry name" value="Ribonuclease H-like superfamily/Ribonuclease H"/>
    <property type="match status" value="1"/>
</dbReference>